<dbReference type="Gene3D" id="3.30.1330.30">
    <property type="match status" value="1"/>
</dbReference>
<evidence type="ECO:0000259" key="4">
    <source>
        <dbReference type="Pfam" id="PF00588"/>
    </source>
</evidence>
<dbReference type="RefSeq" id="WP_386408082.1">
    <property type="nucleotide sequence ID" value="NZ_JBHTJH010000010.1"/>
</dbReference>
<evidence type="ECO:0000313" key="7">
    <source>
        <dbReference type="Proteomes" id="UP001596978"/>
    </source>
</evidence>
<dbReference type="SUPFAM" id="SSF55315">
    <property type="entry name" value="L30e-like"/>
    <property type="match status" value="1"/>
</dbReference>
<feature type="domain" description="tRNA/rRNA methyltransferase SpoU type" evidence="4">
    <location>
        <begin position="98"/>
        <end position="235"/>
    </location>
</feature>
<reference evidence="7" key="1">
    <citation type="journal article" date="2019" name="Int. J. Syst. Evol. Microbiol.">
        <title>The Global Catalogue of Microorganisms (GCM) 10K type strain sequencing project: providing services to taxonomists for standard genome sequencing and annotation.</title>
        <authorList>
            <consortium name="The Broad Institute Genomics Platform"/>
            <consortium name="The Broad Institute Genome Sequencing Center for Infectious Disease"/>
            <person name="Wu L."/>
            <person name="Ma J."/>
        </authorList>
    </citation>
    <scope>NUCLEOTIDE SEQUENCE [LARGE SCALE GENOMIC DNA]</scope>
    <source>
        <strain evidence="7">CCUG 62952</strain>
    </source>
</reference>
<dbReference type="PANTHER" id="PTHR43191:SF2">
    <property type="entry name" value="RRNA METHYLTRANSFERASE 3, MITOCHONDRIAL"/>
    <property type="match status" value="1"/>
</dbReference>
<keyword evidence="7" id="KW-1185">Reference proteome</keyword>
<dbReference type="InterPro" id="IPR001537">
    <property type="entry name" value="SpoU_MeTrfase"/>
</dbReference>
<dbReference type="PANTHER" id="PTHR43191">
    <property type="entry name" value="RRNA METHYLTRANSFERASE 3"/>
    <property type="match status" value="1"/>
</dbReference>
<sequence>MVSKNEIKIITSLQQKKYRSLHGLFVAEGPKVITELLQANFTPEKIYATATDLFANHLDLLQIITDTQLKKISSLKTPNRCLALFRIPEMIPQEDEGLTVVLDDVRDPGNLGTIIRLCDWFGVHQLVCSVNTVDCYNPKVVQATMGSLARVAVIYSELSTYLERTKRPVFGAFMDGDNVYRTTLPTAANLVMGNEANGISTKIAALIDKRIAIPRFGSVQKTESLNVATATGILLSEFRRSN</sequence>
<feature type="domain" description="MRM3-like substrate binding" evidence="5">
    <location>
        <begin position="5"/>
        <end position="83"/>
    </location>
</feature>
<name>A0ABW3CYV7_9FLAO</name>
<evidence type="ECO:0000256" key="2">
    <source>
        <dbReference type="ARBA" id="ARBA00022603"/>
    </source>
</evidence>
<dbReference type="InterPro" id="IPR051259">
    <property type="entry name" value="rRNA_Methyltransferase"/>
</dbReference>
<dbReference type="Proteomes" id="UP001596978">
    <property type="component" value="Unassembled WGS sequence"/>
</dbReference>
<protein>
    <submittedName>
        <fullName evidence="6">TrmH family RNA methyltransferase</fullName>
    </submittedName>
</protein>
<dbReference type="Gene3D" id="3.40.1280.10">
    <property type="match status" value="1"/>
</dbReference>
<dbReference type="InterPro" id="IPR029028">
    <property type="entry name" value="Alpha/beta_knot_MTases"/>
</dbReference>
<dbReference type="Pfam" id="PF00588">
    <property type="entry name" value="SpoU_methylase"/>
    <property type="match status" value="1"/>
</dbReference>
<dbReference type="GO" id="GO:0032259">
    <property type="term" value="P:methylation"/>
    <property type="evidence" value="ECO:0007669"/>
    <property type="project" value="UniProtKB-KW"/>
</dbReference>
<accession>A0ABW3CYV7</accession>
<dbReference type="Pfam" id="PF22435">
    <property type="entry name" value="MRM3-like_sub_bind"/>
    <property type="match status" value="1"/>
</dbReference>
<evidence type="ECO:0000313" key="6">
    <source>
        <dbReference type="EMBL" id="MFD0862705.1"/>
    </source>
</evidence>
<keyword evidence="3" id="KW-0808">Transferase</keyword>
<dbReference type="InterPro" id="IPR029026">
    <property type="entry name" value="tRNA_m1G_MTases_N"/>
</dbReference>
<proteinExistence type="inferred from homology"/>
<keyword evidence="2 6" id="KW-0489">Methyltransferase</keyword>
<dbReference type="InterPro" id="IPR053888">
    <property type="entry name" value="MRM3-like_sub_bind"/>
</dbReference>
<dbReference type="GO" id="GO:0008168">
    <property type="term" value="F:methyltransferase activity"/>
    <property type="evidence" value="ECO:0007669"/>
    <property type="project" value="UniProtKB-KW"/>
</dbReference>
<dbReference type="EMBL" id="JBHTJH010000010">
    <property type="protein sequence ID" value="MFD0862705.1"/>
    <property type="molecule type" value="Genomic_DNA"/>
</dbReference>
<comment type="similarity">
    <text evidence="1">Belongs to the class IV-like SAM-binding methyltransferase superfamily. RNA methyltransferase TrmH family.</text>
</comment>
<comment type="caution">
    <text evidence="6">The sequence shown here is derived from an EMBL/GenBank/DDBJ whole genome shotgun (WGS) entry which is preliminary data.</text>
</comment>
<dbReference type="InterPro" id="IPR029064">
    <property type="entry name" value="Ribosomal_eL30-like_sf"/>
</dbReference>
<dbReference type="CDD" id="cd18109">
    <property type="entry name" value="SpoU-like_RNA-MTase"/>
    <property type="match status" value="1"/>
</dbReference>
<evidence type="ECO:0000256" key="1">
    <source>
        <dbReference type="ARBA" id="ARBA00007228"/>
    </source>
</evidence>
<dbReference type="SUPFAM" id="SSF75217">
    <property type="entry name" value="alpha/beta knot"/>
    <property type="match status" value="1"/>
</dbReference>
<organism evidence="6 7">
    <name type="scientific">Sungkyunkwania multivorans</name>
    <dbReference type="NCBI Taxonomy" id="1173618"/>
    <lineage>
        <taxon>Bacteria</taxon>
        <taxon>Pseudomonadati</taxon>
        <taxon>Bacteroidota</taxon>
        <taxon>Flavobacteriia</taxon>
        <taxon>Flavobacteriales</taxon>
        <taxon>Flavobacteriaceae</taxon>
        <taxon>Sungkyunkwania</taxon>
    </lineage>
</organism>
<gene>
    <name evidence="6" type="ORF">ACFQ1M_10865</name>
</gene>
<evidence type="ECO:0000259" key="5">
    <source>
        <dbReference type="Pfam" id="PF22435"/>
    </source>
</evidence>
<evidence type="ECO:0000256" key="3">
    <source>
        <dbReference type="ARBA" id="ARBA00022679"/>
    </source>
</evidence>